<gene>
    <name evidence="1" type="ORF">Q75_02120</name>
</gene>
<proteinExistence type="predicted"/>
<comment type="caution">
    <text evidence="1">The sequence shown here is derived from an EMBL/GenBank/DDBJ whole genome shotgun (WGS) entry which is preliminary data.</text>
</comment>
<dbReference type="PATRIC" id="fig|1150625.3.peg.451"/>
<protein>
    <submittedName>
        <fullName evidence="1">Uncharacterized protein</fullName>
    </submittedName>
</protein>
<keyword evidence="2" id="KW-1185">Reference proteome</keyword>
<dbReference type="STRING" id="1150625.Q75_02120"/>
<reference evidence="1 2" key="1">
    <citation type="journal article" date="2016" name="Front. Microbiol.">
        <title>Microevolution Analysis of Bacillus coahuilensis Unveils Differences in Phosphorus Acquisition Strategies and Their Regulation.</title>
        <authorList>
            <person name="Gomez-Lunar Z."/>
            <person name="Hernandez-Gonzalez I."/>
            <person name="Rodriguez-Torres M.D."/>
            <person name="Souza V."/>
            <person name="Olmedo-Alvarez G."/>
        </authorList>
    </citation>
    <scope>NUCLEOTIDE SEQUENCE [LARGE SCALE GENOMIC DNA]</scope>
    <source>
        <strain evidence="2">p1.1.43</strain>
    </source>
</reference>
<dbReference type="Proteomes" id="UP000074108">
    <property type="component" value="Unassembled WGS sequence"/>
</dbReference>
<dbReference type="RefSeq" id="WP_059350196.1">
    <property type="nucleotide sequence ID" value="NZ_LDYG01000007.1"/>
</dbReference>
<dbReference type="OrthoDB" id="2720271at2"/>
<evidence type="ECO:0000313" key="1">
    <source>
        <dbReference type="EMBL" id="KUP08846.1"/>
    </source>
</evidence>
<dbReference type="AlphaFoldDB" id="A0A147KBP4"/>
<name>A0A147KBP4_9BACI</name>
<evidence type="ECO:0000313" key="2">
    <source>
        <dbReference type="Proteomes" id="UP000074108"/>
    </source>
</evidence>
<dbReference type="EMBL" id="LDYG01000007">
    <property type="protein sequence ID" value="KUP08846.1"/>
    <property type="molecule type" value="Genomic_DNA"/>
</dbReference>
<accession>A0A147KBP4</accession>
<sequence>MNERLTEILARQVVESLPPFKKNLYKYVVDLEDELAQEATSRDQFMQLLKERKPHQQAASYFGMSFGAFVSLMREIEEEINEQLEIQLQSVKWLDLTDKLKSDSNNKQLFYFSMDTRRSQRSG</sequence>
<organism evidence="1 2">
    <name type="scientific">Bacillus coahuilensis p1.1.43</name>
    <dbReference type="NCBI Taxonomy" id="1150625"/>
    <lineage>
        <taxon>Bacteria</taxon>
        <taxon>Bacillati</taxon>
        <taxon>Bacillota</taxon>
        <taxon>Bacilli</taxon>
        <taxon>Bacillales</taxon>
        <taxon>Bacillaceae</taxon>
        <taxon>Bacillus</taxon>
    </lineage>
</organism>